<dbReference type="GO" id="GO:0030247">
    <property type="term" value="F:polysaccharide binding"/>
    <property type="evidence" value="ECO:0007669"/>
    <property type="project" value="InterPro"/>
</dbReference>
<dbReference type="InterPro" id="IPR001881">
    <property type="entry name" value="EGF-like_Ca-bd_dom"/>
</dbReference>
<protein>
    <submittedName>
        <fullName evidence="8">Wall associated kinase-like 7</fullName>
    </submittedName>
</protein>
<evidence type="ECO:0000256" key="3">
    <source>
        <dbReference type="ARBA" id="ARBA00022729"/>
    </source>
</evidence>
<keyword evidence="9" id="KW-1185">Reference proteome</keyword>
<dbReference type="CDD" id="cd00054">
    <property type="entry name" value="EGF_CA"/>
    <property type="match status" value="1"/>
</dbReference>
<dbReference type="PANTHER" id="PTHR33491">
    <property type="entry name" value="OSJNBA0016N04.9 PROTEIN"/>
    <property type="match status" value="1"/>
</dbReference>
<keyword evidence="8" id="KW-0808">Transferase</keyword>
<comment type="caution">
    <text evidence="8">The sequence shown here is derived from an EMBL/GenBank/DDBJ whole genome shotgun (WGS) entry which is preliminary data.</text>
</comment>
<comment type="caution">
    <text evidence="6">Lacks conserved residue(s) required for the propagation of feature annotation.</text>
</comment>
<dbReference type="Pfam" id="PF13947">
    <property type="entry name" value="GUB_WAK_bind"/>
    <property type="match status" value="1"/>
</dbReference>
<dbReference type="GO" id="GO:0016301">
    <property type="term" value="F:kinase activity"/>
    <property type="evidence" value="ECO:0007669"/>
    <property type="project" value="UniProtKB-KW"/>
</dbReference>
<comment type="subcellular location">
    <subcellularLocation>
        <location evidence="1">Membrane</location>
        <topology evidence="1">Single-pass membrane protein</topology>
    </subcellularLocation>
</comment>
<dbReference type="PROSITE" id="PS01186">
    <property type="entry name" value="EGF_2"/>
    <property type="match status" value="1"/>
</dbReference>
<name>A0A7J0DRG3_9ERIC</name>
<keyword evidence="5" id="KW-1015">Disulfide bond</keyword>
<feature type="domain" description="EGF-like" evidence="7">
    <location>
        <begin position="253"/>
        <end position="292"/>
    </location>
</feature>
<dbReference type="GO" id="GO:0016020">
    <property type="term" value="C:membrane"/>
    <property type="evidence" value="ECO:0007669"/>
    <property type="project" value="UniProtKB-SubCell"/>
</dbReference>
<keyword evidence="3" id="KW-0732">Signal</keyword>
<sequence length="743" mass="81950">MAASPQSRPGCQESCGNVVIPYPFGIGANCSFDEGFVVTCNNTFNPPKPFIKSMNLEVLQISINGTVQVNNPVITSNCPGRTNGLDLFLEFPFSFSDTYNRFTAMGCNNLALITRQDTIITGCMSICNVSSTLQTGCFGISCCQTTIPPFLKFINASLRSIDPNKDQNDCKYAFMVDYQWFRDKDIYATRDMEYVPAVLDWTINGTCINGTNSSTGSFCGANAYCSRNQTWSSRCYCESGYEGNPYLSSGCQDIDECAEPSLNRCERICLNTPGSYNCSCPGGYLSFGYSCLKLPNNNSRTKVIVLVKERDPLRGVGGYCRTTADLVSCPVFEIRVFITSTMKATINSQFSLERFNGNSSFTLWQRRVKYILVQQGLAKALKGKDAKPETMKDDDWEELMMKCVSTIRLCIADNIINNVMDGDSASALWEKLEKLYLAKSLTNKLHLKRQLYRLKMEEGGSLMEHMNVFNGYLDQLRKVDVKIDEEDKALLLLTSLPDSYDTLVTTLLYGKDTVSLEQVQSSLVSHCTQKRSSFEDGESAALAVQSGKIGERNLMVDLDGATGPVLDKGKKCDDASSCNSLVVADDGWNCLIVSEERDGGLLFLGDGTPCKIQGVRNVKIKMFDGAVRTLGGVVYIPKLRRNLISLSQMDSNGCKYFAGGGAMNITRGGKVLMKGEKCEGLYRLIGKTVYSTKVWKRCAQGSGYPRCESFAAKTKLCFQVADGCEGVKLVGREDGSRSFSRDN</sequence>
<dbReference type="SUPFAM" id="SSF57196">
    <property type="entry name" value="EGF/Laminin"/>
    <property type="match status" value="1"/>
</dbReference>
<organism evidence="8 9">
    <name type="scientific">Actinidia rufa</name>
    <dbReference type="NCBI Taxonomy" id="165716"/>
    <lineage>
        <taxon>Eukaryota</taxon>
        <taxon>Viridiplantae</taxon>
        <taxon>Streptophyta</taxon>
        <taxon>Embryophyta</taxon>
        <taxon>Tracheophyta</taxon>
        <taxon>Spermatophyta</taxon>
        <taxon>Magnoliopsida</taxon>
        <taxon>eudicotyledons</taxon>
        <taxon>Gunneridae</taxon>
        <taxon>Pentapetalae</taxon>
        <taxon>asterids</taxon>
        <taxon>Ericales</taxon>
        <taxon>Actinidiaceae</taxon>
        <taxon>Actinidia</taxon>
    </lineage>
</organism>
<dbReference type="InterPro" id="IPR018097">
    <property type="entry name" value="EGF_Ca-bd_CS"/>
</dbReference>
<accession>A0A7J0DRG3</accession>
<keyword evidence="8" id="KW-0418">Kinase</keyword>
<dbReference type="PROSITE" id="PS00010">
    <property type="entry name" value="ASX_HYDROXYL"/>
    <property type="match status" value="1"/>
</dbReference>
<dbReference type="InterPro" id="IPR025287">
    <property type="entry name" value="WAK_GUB"/>
</dbReference>
<dbReference type="OrthoDB" id="4062651at2759"/>
<keyword evidence="4" id="KW-0677">Repeat</keyword>
<dbReference type="SMART" id="SM00181">
    <property type="entry name" value="EGF"/>
    <property type="match status" value="2"/>
</dbReference>
<dbReference type="AlphaFoldDB" id="A0A7J0DRG3"/>
<dbReference type="SMART" id="SM00179">
    <property type="entry name" value="EGF_CA"/>
    <property type="match status" value="1"/>
</dbReference>
<evidence type="ECO:0000256" key="1">
    <source>
        <dbReference type="ARBA" id="ARBA00004167"/>
    </source>
</evidence>
<dbReference type="InterPro" id="IPR054722">
    <property type="entry name" value="PolX-like_BBD"/>
</dbReference>
<gene>
    <name evidence="8" type="ORF">Acr_00g0070640</name>
</gene>
<evidence type="ECO:0000256" key="2">
    <source>
        <dbReference type="ARBA" id="ARBA00022536"/>
    </source>
</evidence>
<dbReference type="GO" id="GO:0005509">
    <property type="term" value="F:calcium ion binding"/>
    <property type="evidence" value="ECO:0007669"/>
    <property type="project" value="InterPro"/>
</dbReference>
<keyword evidence="2 6" id="KW-0245">EGF-like domain</keyword>
<evidence type="ECO:0000256" key="6">
    <source>
        <dbReference type="PROSITE-ProRule" id="PRU00076"/>
    </source>
</evidence>
<reference evidence="9" key="1">
    <citation type="submission" date="2019-07" db="EMBL/GenBank/DDBJ databases">
        <title>De Novo Assembly of kiwifruit Actinidia rufa.</title>
        <authorList>
            <person name="Sugita-Konishi S."/>
            <person name="Sato K."/>
            <person name="Mori E."/>
            <person name="Abe Y."/>
            <person name="Kisaki G."/>
            <person name="Hamano K."/>
            <person name="Suezawa K."/>
            <person name="Otani M."/>
            <person name="Fukuda T."/>
            <person name="Manabe T."/>
            <person name="Gomi K."/>
            <person name="Tabuchi M."/>
            <person name="Akimitsu K."/>
            <person name="Kataoka I."/>
        </authorList>
    </citation>
    <scope>NUCLEOTIDE SEQUENCE [LARGE SCALE GENOMIC DNA]</scope>
    <source>
        <strain evidence="9">cv. Fuchu</strain>
    </source>
</reference>
<dbReference type="InterPro" id="IPR000152">
    <property type="entry name" value="EGF-type_Asp/Asn_hydroxyl_site"/>
</dbReference>
<dbReference type="EMBL" id="BJWL01000358">
    <property type="protein sequence ID" value="GFS40804.1"/>
    <property type="molecule type" value="Genomic_DNA"/>
</dbReference>
<dbReference type="InterPro" id="IPR000742">
    <property type="entry name" value="EGF"/>
</dbReference>
<dbReference type="Pfam" id="PF22936">
    <property type="entry name" value="Pol_BBD"/>
    <property type="match status" value="1"/>
</dbReference>
<evidence type="ECO:0000256" key="5">
    <source>
        <dbReference type="ARBA" id="ARBA00023157"/>
    </source>
</evidence>
<evidence type="ECO:0000313" key="8">
    <source>
        <dbReference type="EMBL" id="GFS40804.1"/>
    </source>
</evidence>
<evidence type="ECO:0000256" key="4">
    <source>
        <dbReference type="ARBA" id="ARBA00022737"/>
    </source>
</evidence>
<dbReference type="Proteomes" id="UP000585474">
    <property type="component" value="Unassembled WGS sequence"/>
</dbReference>
<dbReference type="Pfam" id="PF07645">
    <property type="entry name" value="EGF_CA"/>
    <property type="match status" value="1"/>
</dbReference>
<dbReference type="Pfam" id="PF14223">
    <property type="entry name" value="Retrotran_gag_2"/>
    <property type="match status" value="1"/>
</dbReference>
<dbReference type="FunFam" id="2.10.25.10:FF:000038">
    <property type="entry name" value="Fibrillin 2"/>
    <property type="match status" value="1"/>
</dbReference>
<dbReference type="Gene3D" id="2.10.25.10">
    <property type="entry name" value="Laminin"/>
    <property type="match status" value="2"/>
</dbReference>
<dbReference type="PROSITE" id="PS50026">
    <property type="entry name" value="EGF_3"/>
    <property type="match status" value="1"/>
</dbReference>
<dbReference type="InterPro" id="IPR049883">
    <property type="entry name" value="NOTCH1_EGF-like"/>
</dbReference>
<evidence type="ECO:0000259" key="7">
    <source>
        <dbReference type="PROSITE" id="PS50026"/>
    </source>
</evidence>
<evidence type="ECO:0000313" key="9">
    <source>
        <dbReference type="Proteomes" id="UP000585474"/>
    </source>
</evidence>
<dbReference type="PROSITE" id="PS01187">
    <property type="entry name" value="EGF_CA"/>
    <property type="match status" value="1"/>
</dbReference>
<proteinExistence type="predicted"/>